<dbReference type="Proteomes" id="UP001314170">
    <property type="component" value="Unassembled WGS sequence"/>
</dbReference>
<proteinExistence type="predicted"/>
<organism evidence="1 2">
    <name type="scientific">Dovyalis caffra</name>
    <dbReference type="NCBI Taxonomy" id="77055"/>
    <lineage>
        <taxon>Eukaryota</taxon>
        <taxon>Viridiplantae</taxon>
        <taxon>Streptophyta</taxon>
        <taxon>Embryophyta</taxon>
        <taxon>Tracheophyta</taxon>
        <taxon>Spermatophyta</taxon>
        <taxon>Magnoliopsida</taxon>
        <taxon>eudicotyledons</taxon>
        <taxon>Gunneridae</taxon>
        <taxon>Pentapetalae</taxon>
        <taxon>rosids</taxon>
        <taxon>fabids</taxon>
        <taxon>Malpighiales</taxon>
        <taxon>Salicaceae</taxon>
        <taxon>Flacourtieae</taxon>
        <taxon>Dovyalis</taxon>
    </lineage>
</organism>
<protein>
    <submittedName>
        <fullName evidence="1">Uncharacterized protein</fullName>
    </submittedName>
</protein>
<dbReference type="AlphaFoldDB" id="A0AAV1SGF9"/>
<evidence type="ECO:0000313" key="1">
    <source>
        <dbReference type="EMBL" id="CAK7350305.1"/>
    </source>
</evidence>
<comment type="caution">
    <text evidence="1">The sequence shown here is derived from an EMBL/GenBank/DDBJ whole genome shotgun (WGS) entry which is preliminary data.</text>
</comment>
<dbReference type="EMBL" id="CAWUPB010001184">
    <property type="protein sequence ID" value="CAK7350305.1"/>
    <property type="molecule type" value="Genomic_DNA"/>
</dbReference>
<sequence>MVATIVTCESDQKDEEELIIRSGIGLAVTAQVAESKTYCVQMLASIVTACIL</sequence>
<gene>
    <name evidence="1" type="ORF">DCAF_LOCUS23033</name>
</gene>
<name>A0AAV1SGF9_9ROSI</name>
<keyword evidence="2" id="KW-1185">Reference proteome</keyword>
<reference evidence="1 2" key="1">
    <citation type="submission" date="2024-01" db="EMBL/GenBank/DDBJ databases">
        <authorList>
            <person name="Waweru B."/>
        </authorList>
    </citation>
    <scope>NUCLEOTIDE SEQUENCE [LARGE SCALE GENOMIC DNA]</scope>
</reference>
<accession>A0AAV1SGF9</accession>
<evidence type="ECO:0000313" key="2">
    <source>
        <dbReference type="Proteomes" id="UP001314170"/>
    </source>
</evidence>